<dbReference type="GO" id="GO:0004984">
    <property type="term" value="F:olfactory receptor activity"/>
    <property type="evidence" value="ECO:0007669"/>
    <property type="project" value="TreeGrafter"/>
</dbReference>
<name>A0A8C8D374_ONCTS</name>
<proteinExistence type="predicted"/>
<evidence type="ECO:0000256" key="4">
    <source>
        <dbReference type="ARBA" id="ARBA00023136"/>
    </source>
</evidence>
<dbReference type="GeneTree" id="ENSGT00940000181974"/>
<feature type="transmembrane region" description="Helical" evidence="5">
    <location>
        <begin position="153"/>
        <end position="176"/>
    </location>
</feature>
<accession>A0A8C8D374</accession>
<evidence type="ECO:0000259" key="6">
    <source>
        <dbReference type="PROSITE" id="PS50262"/>
    </source>
</evidence>
<feature type="transmembrane region" description="Helical" evidence="5">
    <location>
        <begin position="24"/>
        <end position="46"/>
    </location>
</feature>
<keyword evidence="3 5" id="KW-1133">Transmembrane helix</keyword>
<dbReference type="Ensembl" id="ENSOTST00005022709.2">
    <property type="protein sequence ID" value="ENSOTSP00005020895.2"/>
    <property type="gene ID" value="ENSOTSG00005010099.2"/>
</dbReference>
<keyword evidence="2 5" id="KW-0812">Transmembrane</keyword>
<feature type="transmembrane region" description="Helical" evidence="5">
    <location>
        <begin position="204"/>
        <end position="230"/>
    </location>
</feature>
<reference evidence="7" key="1">
    <citation type="submission" date="2025-08" db="UniProtKB">
        <authorList>
            <consortium name="Ensembl"/>
        </authorList>
    </citation>
    <scope>IDENTIFICATION</scope>
</reference>
<dbReference type="PANTHER" id="PTHR26451:SF886">
    <property type="entry name" value="GROWTH HORMONE SECRETAGOGUE RECEPTOR TYPE 1-LIKE-RELATED"/>
    <property type="match status" value="1"/>
</dbReference>
<comment type="subcellular location">
    <subcellularLocation>
        <location evidence="1">Membrane</location>
    </subcellularLocation>
</comment>
<organism evidence="7 8">
    <name type="scientific">Oncorhynchus tshawytscha</name>
    <name type="common">Chinook salmon</name>
    <name type="synonym">Salmo tshawytscha</name>
    <dbReference type="NCBI Taxonomy" id="74940"/>
    <lineage>
        <taxon>Eukaryota</taxon>
        <taxon>Metazoa</taxon>
        <taxon>Chordata</taxon>
        <taxon>Craniata</taxon>
        <taxon>Vertebrata</taxon>
        <taxon>Euteleostomi</taxon>
        <taxon>Actinopterygii</taxon>
        <taxon>Neopterygii</taxon>
        <taxon>Teleostei</taxon>
        <taxon>Protacanthopterygii</taxon>
        <taxon>Salmoniformes</taxon>
        <taxon>Salmonidae</taxon>
        <taxon>Salmoninae</taxon>
        <taxon>Oncorhynchus</taxon>
    </lineage>
</organism>
<feature type="transmembrane region" description="Helical" evidence="5">
    <location>
        <begin position="85"/>
        <end position="105"/>
    </location>
</feature>
<keyword evidence="4 5" id="KW-0472">Membrane</keyword>
<dbReference type="Gene3D" id="1.20.1070.10">
    <property type="entry name" value="Rhodopsin 7-helix transmembrane proteins"/>
    <property type="match status" value="1"/>
</dbReference>
<keyword evidence="8" id="KW-1185">Reference proteome</keyword>
<evidence type="ECO:0000313" key="7">
    <source>
        <dbReference type="Ensembl" id="ENSOTSP00005020895.2"/>
    </source>
</evidence>
<evidence type="ECO:0000256" key="3">
    <source>
        <dbReference type="ARBA" id="ARBA00022989"/>
    </source>
</evidence>
<dbReference type="PANTHER" id="PTHR26451">
    <property type="entry name" value="G_PROTEIN_RECEP_F1_2 DOMAIN-CONTAINING PROTEIN"/>
    <property type="match status" value="1"/>
</dbReference>
<evidence type="ECO:0000256" key="2">
    <source>
        <dbReference type="ARBA" id="ARBA00022692"/>
    </source>
</evidence>
<protein>
    <recommendedName>
        <fullName evidence="6">G-protein coupled receptors family 1 profile domain-containing protein</fullName>
    </recommendedName>
</protein>
<dbReference type="PROSITE" id="PS50262">
    <property type="entry name" value="G_PROTEIN_RECEP_F1_2"/>
    <property type="match status" value="1"/>
</dbReference>
<sequence length="231" mass="26207">MADNNTTAADGGSSFSLQHVIDRIVIVQLMNAIFIYIICLLIFTFFKKDTFRSNTRYIFFAHTLLSNCLYLIMTNNLLLLTYFRVTIPAAVCVVFCVLLSELTFATSLTLTAMSLESYVSICMPLRHGELCTQSHSLHLLNPQHQRHAAHHNCLHLLCLSLSGLLHVLFLCLIQRWCLFMEAPILSIHLKFPLVYGSLFSHYDLWVVVFCCVSAPARTVSVILFVISVFIK</sequence>
<dbReference type="GO" id="GO:0005549">
    <property type="term" value="F:odorant binding"/>
    <property type="evidence" value="ECO:0007669"/>
    <property type="project" value="TreeGrafter"/>
</dbReference>
<dbReference type="GO" id="GO:0016020">
    <property type="term" value="C:membrane"/>
    <property type="evidence" value="ECO:0007669"/>
    <property type="project" value="UniProtKB-SubCell"/>
</dbReference>
<reference evidence="7" key="2">
    <citation type="submission" date="2025-09" db="UniProtKB">
        <authorList>
            <consortium name="Ensembl"/>
        </authorList>
    </citation>
    <scope>IDENTIFICATION</scope>
</reference>
<evidence type="ECO:0000313" key="8">
    <source>
        <dbReference type="Proteomes" id="UP000694402"/>
    </source>
</evidence>
<dbReference type="InterPro" id="IPR017452">
    <property type="entry name" value="GPCR_Rhodpsn_7TM"/>
</dbReference>
<evidence type="ECO:0000256" key="5">
    <source>
        <dbReference type="SAM" id="Phobius"/>
    </source>
</evidence>
<feature type="domain" description="G-protein coupled receptors family 1 profile" evidence="6">
    <location>
        <begin position="37"/>
        <end position="127"/>
    </location>
</feature>
<dbReference type="AlphaFoldDB" id="A0A8C8D374"/>
<dbReference type="Proteomes" id="UP000694402">
    <property type="component" value="Unassembled WGS sequence"/>
</dbReference>
<evidence type="ECO:0000256" key="1">
    <source>
        <dbReference type="ARBA" id="ARBA00004370"/>
    </source>
</evidence>
<dbReference type="InterPro" id="IPR052921">
    <property type="entry name" value="GPCR1_Superfamily_Member"/>
</dbReference>
<feature type="transmembrane region" description="Helical" evidence="5">
    <location>
        <begin position="58"/>
        <end position="79"/>
    </location>
</feature>